<name>A0A3N4HQ58_ASCIM</name>
<feature type="compositionally biased region" description="Polar residues" evidence="1">
    <location>
        <begin position="1"/>
        <end position="15"/>
    </location>
</feature>
<proteinExistence type="predicted"/>
<dbReference type="AlphaFoldDB" id="A0A3N4HQ58"/>
<protein>
    <submittedName>
        <fullName evidence="2">Uncharacterized protein</fullName>
    </submittedName>
</protein>
<feature type="region of interest" description="Disordered" evidence="1">
    <location>
        <begin position="1"/>
        <end position="21"/>
    </location>
</feature>
<organism evidence="2 3">
    <name type="scientific">Ascobolus immersus RN42</name>
    <dbReference type="NCBI Taxonomy" id="1160509"/>
    <lineage>
        <taxon>Eukaryota</taxon>
        <taxon>Fungi</taxon>
        <taxon>Dikarya</taxon>
        <taxon>Ascomycota</taxon>
        <taxon>Pezizomycotina</taxon>
        <taxon>Pezizomycetes</taxon>
        <taxon>Pezizales</taxon>
        <taxon>Ascobolaceae</taxon>
        <taxon>Ascobolus</taxon>
    </lineage>
</organism>
<keyword evidence="3" id="KW-1185">Reference proteome</keyword>
<sequence>MFGKSTLSDASSVTDSEPERDEDEAVLYPHIEYETVPVSVSFVFCTSIFLAQMADIPIHTDNSAESFDAFLQRSSMDTIMVVKKHTVTKDLVLCYDVEAGNPAGVINSILFLGVRCSLRLGLTVKIVCRCVPGGPGRQSPWVLHLQFPFRPSLNHYFALLLQPFGCPWIKARICAPKITLQLTVPIAYEGEYGNYEQRLQLLEAVVILNDLHEDENEAADCEFWTEAPWDEGGAGGAKVVKEALWDEKEAGDVKSVKGGLWNETDGLLNLNCR</sequence>
<evidence type="ECO:0000313" key="3">
    <source>
        <dbReference type="Proteomes" id="UP000275078"/>
    </source>
</evidence>
<reference evidence="2 3" key="1">
    <citation type="journal article" date="2018" name="Nat. Ecol. Evol.">
        <title>Pezizomycetes genomes reveal the molecular basis of ectomycorrhizal truffle lifestyle.</title>
        <authorList>
            <person name="Murat C."/>
            <person name="Payen T."/>
            <person name="Noel B."/>
            <person name="Kuo A."/>
            <person name="Morin E."/>
            <person name="Chen J."/>
            <person name="Kohler A."/>
            <person name="Krizsan K."/>
            <person name="Balestrini R."/>
            <person name="Da Silva C."/>
            <person name="Montanini B."/>
            <person name="Hainaut M."/>
            <person name="Levati E."/>
            <person name="Barry K.W."/>
            <person name="Belfiori B."/>
            <person name="Cichocki N."/>
            <person name="Clum A."/>
            <person name="Dockter R.B."/>
            <person name="Fauchery L."/>
            <person name="Guy J."/>
            <person name="Iotti M."/>
            <person name="Le Tacon F."/>
            <person name="Lindquist E.A."/>
            <person name="Lipzen A."/>
            <person name="Malagnac F."/>
            <person name="Mello A."/>
            <person name="Molinier V."/>
            <person name="Miyauchi S."/>
            <person name="Poulain J."/>
            <person name="Riccioni C."/>
            <person name="Rubini A."/>
            <person name="Sitrit Y."/>
            <person name="Splivallo R."/>
            <person name="Traeger S."/>
            <person name="Wang M."/>
            <person name="Zifcakova L."/>
            <person name="Wipf D."/>
            <person name="Zambonelli A."/>
            <person name="Paolocci F."/>
            <person name="Nowrousian M."/>
            <person name="Ottonello S."/>
            <person name="Baldrian P."/>
            <person name="Spatafora J.W."/>
            <person name="Henrissat B."/>
            <person name="Nagy L.G."/>
            <person name="Aury J.M."/>
            <person name="Wincker P."/>
            <person name="Grigoriev I.V."/>
            <person name="Bonfante P."/>
            <person name="Martin F.M."/>
        </authorList>
    </citation>
    <scope>NUCLEOTIDE SEQUENCE [LARGE SCALE GENOMIC DNA]</scope>
    <source>
        <strain evidence="2 3">RN42</strain>
    </source>
</reference>
<gene>
    <name evidence="2" type="ORF">BJ508DRAFT_311480</name>
</gene>
<accession>A0A3N4HQ58</accession>
<evidence type="ECO:0000313" key="2">
    <source>
        <dbReference type="EMBL" id="RPA75962.1"/>
    </source>
</evidence>
<dbReference type="EMBL" id="ML119753">
    <property type="protein sequence ID" value="RPA75962.1"/>
    <property type="molecule type" value="Genomic_DNA"/>
</dbReference>
<evidence type="ECO:0000256" key="1">
    <source>
        <dbReference type="SAM" id="MobiDB-lite"/>
    </source>
</evidence>
<dbReference type="Proteomes" id="UP000275078">
    <property type="component" value="Unassembled WGS sequence"/>
</dbReference>